<feature type="chain" id="PRO_5045751610" description="FG-GAP repeat protein" evidence="2">
    <location>
        <begin position="26"/>
        <end position="475"/>
    </location>
</feature>
<dbReference type="EMBL" id="AP024488">
    <property type="protein sequence ID" value="BCS97997.1"/>
    <property type="molecule type" value="Genomic_DNA"/>
</dbReference>
<dbReference type="InterPro" id="IPR013517">
    <property type="entry name" value="FG-GAP"/>
</dbReference>
<dbReference type="RefSeq" id="WP_236889405.1">
    <property type="nucleotide sequence ID" value="NZ_AP024488.1"/>
</dbReference>
<protein>
    <recommendedName>
        <fullName evidence="5">FG-GAP repeat protein</fullName>
    </recommendedName>
</protein>
<organism evidence="3 4">
    <name type="scientific">Desulfoluna limicola</name>
    <dbReference type="NCBI Taxonomy" id="2810562"/>
    <lineage>
        <taxon>Bacteria</taxon>
        <taxon>Pseudomonadati</taxon>
        <taxon>Thermodesulfobacteriota</taxon>
        <taxon>Desulfobacteria</taxon>
        <taxon>Desulfobacterales</taxon>
        <taxon>Desulfolunaceae</taxon>
        <taxon>Desulfoluna</taxon>
    </lineage>
</organism>
<dbReference type="PROSITE" id="PS51257">
    <property type="entry name" value="PROKAR_LIPOPROTEIN"/>
    <property type="match status" value="1"/>
</dbReference>
<accession>A0ABN6F8J6</accession>
<dbReference type="Proteomes" id="UP001320148">
    <property type="component" value="Chromosome"/>
</dbReference>
<evidence type="ECO:0000256" key="2">
    <source>
        <dbReference type="SAM" id="SignalP"/>
    </source>
</evidence>
<evidence type="ECO:0000313" key="3">
    <source>
        <dbReference type="EMBL" id="BCS97997.1"/>
    </source>
</evidence>
<proteinExistence type="predicted"/>
<gene>
    <name evidence="3" type="ORF">DSLASN_36290</name>
</gene>
<feature type="signal peptide" evidence="2">
    <location>
        <begin position="1"/>
        <end position="25"/>
    </location>
</feature>
<reference evidence="3 4" key="1">
    <citation type="submission" date="2021-02" db="EMBL/GenBank/DDBJ databases">
        <title>Complete genome of Desulfoluna sp. strain ASN36.</title>
        <authorList>
            <person name="Takahashi A."/>
            <person name="Kojima H."/>
            <person name="Fukui M."/>
        </authorList>
    </citation>
    <scope>NUCLEOTIDE SEQUENCE [LARGE SCALE GENOMIC DNA]</scope>
    <source>
        <strain evidence="3 4">ASN36</strain>
    </source>
</reference>
<evidence type="ECO:0000313" key="4">
    <source>
        <dbReference type="Proteomes" id="UP001320148"/>
    </source>
</evidence>
<name>A0ABN6F8J6_9BACT</name>
<sequence length="475" mass="51128">MCYMKTRVVGLLITLVFLVSGAASAGQACLSIDSISYNGPEESRYLQTGVAQMVENRLSKAGVFVLDKCDSATLAISVTLFAGTANLSAAIEQKGFHFSRAGAESELIGFVQLMADEVAGVVEEKIEPPVATPYNKDAAAKATPAVAEEALRSEVFPLRVQSVAVGDFTGDGIMEAVAVSRSALQVLAVSKKAITETSRVSIPEYMKPVRLDVLDFDGDGRQEVILSAIHAVSQTPLALVYRHNGTTLVPVGNETRFLTAVVTLSDGKRACIGQKVDGIDYWGGMFQVILGDKGLEAANPLEMNEAFKVMSWDMAPTDKGEKGLFLLSEYGRISLWKDAKTSVFRSDDNYGGSLFYLSKQEGSKKQEQRRYLVSRVQAVDTKSLKGVGVLKAENSMGSLFQGLRRYKNGRVVVVGWNGYELEPIASTPSFKGFLSDFSIVDIDGDGTEEVFCSVLSAKGGVSGKSRSYFALSSLK</sequence>
<dbReference type="InterPro" id="IPR028994">
    <property type="entry name" value="Integrin_alpha_N"/>
</dbReference>
<dbReference type="Pfam" id="PF13517">
    <property type="entry name" value="FG-GAP_3"/>
    <property type="match status" value="1"/>
</dbReference>
<keyword evidence="1 2" id="KW-0732">Signal</keyword>
<evidence type="ECO:0008006" key="5">
    <source>
        <dbReference type="Google" id="ProtNLM"/>
    </source>
</evidence>
<evidence type="ECO:0000256" key="1">
    <source>
        <dbReference type="ARBA" id="ARBA00022729"/>
    </source>
</evidence>
<keyword evidence="4" id="KW-1185">Reference proteome</keyword>
<dbReference type="SUPFAM" id="SSF69318">
    <property type="entry name" value="Integrin alpha N-terminal domain"/>
    <property type="match status" value="1"/>
</dbReference>